<dbReference type="Proteomes" id="UP000032360">
    <property type="component" value="Unassembled WGS sequence"/>
</dbReference>
<dbReference type="STRING" id="1280514.AXFE_12540"/>
<proteinExistence type="predicted"/>
<dbReference type="SUPFAM" id="SSF46785">
    <property type="entry name" value="Winged helix' DNA-binding domain"/>
    <property type="match status" value="1"/>
</dbReference>
<keyword evidence="2" id="KW-0238">DNA-binding</keyword>
<dbReference type="PATRIC" id="fig|1280514.3.peg.1635"/>
<dbReference type="InterPro" id="IPR036388">
    <property type="entry name" value="WH-like_DNA-bd_sf"/>
</dbReference>
<organism evidence="5 6">
    <name type="scientific">Acidithrix ferrooxidans</name>
    <dbReference type="NCBI Taxonomy" id="1280514"/>
    <lineage>
        <taxon>Bacteria</taxon>
        <taxon>Bacillati</taxon>
        <taxon>Actinomycetota</taxon>
        <taxon>Acidimicrobiia</taxon>
        <taxon>Acidimicrobiales</taxon>
        <taxon>Acidimicrobiaceae</taxon>
        <taxon>Acidithrix</taxon>
    </lineage>
</organism>
<evidence type="ECO:0000256" key="3">
    <source>
        <dbReference type="ARBA" id="ARBA00023163"/>
    </source>
</evidence>
<dbReference type="PANTHER" id="PTHR33204">
    <property type="entry name" value="TRANSCRIPTIONAL REGULATOR, MARR FAMILY"/>
    <property type="match status" value="1"/>
</dbReference>
<dbReference type="PANTHER" id="PTHR33204:SF18">
    <property type="entry name" value="TRANSCRIPTIONAL REGULATORY PROTEIN"/>
    <property type="match status" value="1"/>
</dbReference>
<dbReference type="Gene3D" id="1.10.10.10">
    <property type="entry name" value="Winged helix-like DNA-binding domain superfamily/Winged helix DNA-binding domain"/>
    <property type="match status" value="1"/>
</dbReference>
<accession>A0A0D8HJ38</accession>
<gene>
    <name evidence="5" type="primary">yodB</name>
    <name evidence="5" type="ORF">AXFE_12540</name>
</gene>
<keyword evidence="6" id="KW-1185">Reference proteome</keyword>
<reference evidence="5 6" key="1">
    <citation type="submission" date="2015-01" db="EMBL/GenBank/DDBJ databases">
        <title>Draft genome of the acidophilic iron oxidizer Acidithrix ferrooxidans strain Py-F3.</title>
        <authorList>
            <person name="Poehlein A."/>
            <person name="Eisen S."/>
            <person name="Schloemann M."/>
            <person name="Johnson B.D."/>
            <person name="Daniel R."/>
            <person name="Muehling M."/>
        </authorList>
    </citation>
    <scope>NUCLEOTIDE SEQUENCE [LARGE SCALE GENOMIC DNA]</scope>
    <source>
        <strain evidence="5 6">Py-F3</strain>
    </source>
</reference>
<dbReference type="InterPro" id="IPR036390">
    <property type="entry name" value="WH_DNA-bd_sf"/>
</dbReference>
<dbReference type="Pfam" id="PF01638">
    <property type="entry name" value="HxlR"/>
    <property type="match status" value="1"/>
</dbReference>
<dbReference type="PROSITE" id="PS51118">
    <property type="entry name" value="HTH_HXLR"/>
    <property type="match status" value="1"/>
</dbReference>
<name>A0A0D8HJ38_9ACTN</name>
<keyword evidence="1" id="KW-0805">Transcription regulation</keyword>
<comment type="caution">
    <text evidence="5">The sequence shown here is derived from an EMBL/GenBank/DDBJ whole genome shotgun (WGS) entry which is preliminary data.</text>
</comment>
<dbReference type="EMBL" id="JXYS01000028">
    <property type="protein sequence ID" value="KJF17869.1"/>
    <property type="molecule type" value="Genomic_DNA"/>
</dbReference>
<evidence type="ECO:0000313" key="5">
    <source>
        <dbReference type="EMBL" id="KJF17869.1"/>
    </source>
</evidence>
<dbReference type="AlphaFoldDB" id="A0A0D8HJ38"/>
<dbReference type="GO" id="GO:0003677">
    <property type="term" value="F:DNA binding"/>
    <property type="evidence" value="ECO:0007669"/>
    <property type="project" value="UniProtKB-KW"/>
</dbReference>
<keyword evidence="3" id="KW-0804">Transcription</keyword>
<evidence type="ECO:0000256" key="2">
    <source>
        <dbReference type="ARBA" id="ARBA00023125"/>
    </source>
</evidence>
<sequence length="190" mass="21921">MVRKGELEQMHSSVAQTLDIVGDWWSLLILRDAFLGVTRFDDFHRHLGVARNILSARIKRLVEREILERQRYSDRPERFEYVLTERGGQLWLVIAALRQWGDHWIFNGEPTPFLITHKDCGGEPYVAYICGECGKELDGSHQTQWSPNLGEDDPDAGFWELQKGRSRPASYAQQMDTPVFQHECGMESTA</sequence>
<dbReference type="InterPro" id="IPR002577">
    <property type="entry name" value="HTH_HxlR"/>
</dbReference>
<evidence type="ECO:0000313" key="6">
    <source>
        <dbReference type="Proteomes" id="UP000032360"/>
    </source>
</evidence>
<dbReference type="RefSeq" id="WP_200891198.1">
    <property type="nucleotide sequence ID" value="NZ_JXYS01000028.1"/>
</dbReference>
<evidence type="ECO:0000259" key="4">
    <source>
        <dbReference type="PROSITE" id="PS51118"/>
    </source>
</evidence>
<evidence type="ECO:0000256" key="1">
    <source>
        <dbReference type="ARBA" id="ARBA00023015"/>
    </source>
</evidence>
<protein>
    <submittedName>
        <fullName evidence="5">HTH-type transcriptional regulator YodB</fullName>
    </submittedName>
</protein>
<feature type="domain" description="HTH hxlR-type" evidence="4">
    <location>
        <begin position="12"/>
        <end position="109"/>
    </location>
</feature>